<dbReference type="OrthoDB" id="10265971at2759"/>
<dbReference type="PANTHER" id="PTHR12172:SF0">
    <property type="entry name" value="CELL CYCLE CHECKPOINT PROTEIN RAD17"/>
    <property type="match status" value="1"/>
</dbReference>
<evidence type="ECO:0000256" key="2">
    <source>
        <dbReference type="ARBA" id="ARBA00006168"/>
    </source>
</evidence>
<protein>
    <submittedName>
        <fullName evidence="9">Nucleoside triphosphate hydrolase, putative</fullName>
    </submittedName>
</protein>
<evidence type="ECO:0000256" key="5">
    <source>
        <dbReference type="ARBA" id="ARBA00022840"/>
    </source>
</evidence>
<organism evidence="9 10">
    <name type="scientific">Leishmania panamensis</name>
    <dbReference type="NCBI Taxonomy" id="5679"/>
    <lineage>
        <taxon>Eukaryota</taxon>
        <taxon>Discoba</taxon>
        <taxon>Euglenozoa</taxon>
        <taxon>Kinetoplastea</taxon>
        <taxon>Metakinetoplastina</taxon>
        <taxon>Trypanosomatida</taxon>
        <taxon>Trypanosomatidae</taxon>
        <taxon>Leishmaniinae</taxon>
        <taxon>Leishmania</taxon>
        <taxon>Leishmania guyanensis species complex</taxon>
    </lineage>
</organism>
<evidence type="ECO:0000256" key="8">
    <source>
        <dbReference type="SAM" id="MobiDB-lite"/>
    </source>
</evidence>
<accession>A0A088RW43</accession>
<name>A0A088RW43_LEIPA</name>
<dbReference type="GO" id="GO:0003689">
    <property type="term" value="F:DNA clamp loader activity"/>
    <property type="evidence" value="ECO:0007669"/>
    <property type="project" value="TreeGrafter"/>
</dbReference>
<sequence>MLHEVYAPRTVADVAWSRQKTVALSAVIQQARGRGKALPSGAPHIILLYGPPGCGKLAALKVLLCEDATVVAARASTTHGTSRAGAGTTSQLMQSNNTSFHVFHSCEATVQAYAQYLRSVLSYCRGQLGGGELQLPSLAESLTKCISSGGRSSSVESCARAVEGSADLTVPQTSASAELPANHAHIIKFYGEPASHALHRCTLLFLKEYEELRAIAQREEREQKAFPSLNTCAGRRTCLMKHLHRNLIFFLHTTHDTHNDKLDLNTSFPSTLLQSPAVELFHCTPMTEINLRKRLRSILDQEAQRQAQEEQWAAVTPMMGCFAGTLSSSLPSALPATFLNKARRNTKAKRKASTLTSPPATAFTASSSYDLMDSATLEAIVAGSQGDIRQALLQVQWSCLMPASSSLAVTAHQNGAPVKGAWVQAAQAAAEIWVRLEKQRSAAREGLVATGADTAGGRVLSLSDTKDAKLRVYASHSTSCVSAATLASKASAAMHGECRDEDGEIDSERDSDVVEEVSFKDSDETVNISSSTSESCTPPARQAARNGDSKTWNKEGGAASRKRARQSSPPPPAMNMLSLLDSQMERMEVMTSMDGRGACGIKNKPGRVAHRVLAPLAAAAESQPPSVLPMTRDEYLDLSHAVGRLLTQKYCIDEVLDTLNVPPRKILDYLTNNQIRYFGDDQLPQYAHCIDAASDADALRASELSGSFIGVPSATALRERRQLADRTTAGESLGNIGRLLEAIALQLFHLTYRAIQTEVRPPPGFVAQEPPPYFRLAYPRLRDISDGWISSSMHRGERRTEADSTANISEREWVLQALARLESVPTVSAGSSLANYGSSSNRRLRFHNDAGCCSSSLASITPRIQTDEMDVMREGLPDLLYRCGSTEAVLLDYYALAPYILLTVNPSLAPQSLQAGCISASAALASLSRTCGAANATAQSPDVQIAPAAPFLLPPSPDAPTTPAMAPRRTVFRFASSSLSASAPGMMAPSAHPVPPAPHLRTCTPLQLAILQRGRNPAMAQLRSDLFVLSANDVCDRTAGASTESDAVLPLIPDGDDIEDIDSD</sequence>
<dbReference type="EMBL" id="CP009399">
    <property type="protein sequence ID" value="AIO00378.1"/>
    <property type="molecule type" value="Genomic_DNA"/>
</dbReference>
<dbReference type="InterPro" id="IPR004582">
    <property type="entry name" value="Checkpoint_prot_Rad17_Rad24"/>
</dbReference>
<keyword evidence="5" id="KW-0067">ATP-binding</keyword>
<dbReference type="PANTHER" id="PTHR12172">
    <property type="entry name" value="CELL CYCLE CHECKPOINT PROTEIN RAD17"/>
    <property type="match status" value="1"/>
</dbReference>
<dbReference type="VEuPathDB" id="TriTrypDB:LPMP_301510"/>
<keyword evidence="6" id="KW-0539">Nucleus</keyword>
<dbReference type="GO" id="GO:0006281">
    <property type="term" value="P:DNA repair"/>
    <property type="evidence" value="ECO:0007669"/>
    <property type="project" value="InterPro"/>
</dbReference>
<dbReference type="GO" id="GO:0005524">
    <property type="term" value="F:ATP binding"/>
    <property type="evidence" value="ECO:0007669"/>
    <property type="project" value="UniProtKB-KW"/>
</dbReference>
<evidence type="ECO:0000256" key="3">
    <source>
        <dbReference type="ARBA" id="ARBA00022741"/>
    </source>
</evidence>
<dbReference type="KEGG" id="lpan:LPMP_301510"/>
<keyword evidence="7" id="KW-0131">Cell cycle</keyword>
<keyword evidence="4" id="KW-0227">DNA damage</keyword>
<dbReference type="eggNOG" id="ENOG502RZSU">
    <property type="taxonomic scope" value="Eukaryota"/>
</dbReference>
<evidence type="ECO:0000256" key="7">
    <source>
        <dbReference type="ARBA" id="ARBA00023306"/>
    </source>
</evidence>
<dbReference type="InterPro" id="IPR027417">
    <property type="entry name" value="P-loop_NTPase"/>
</dbReference>
<feature type="compositionally biased region" description="Polar residues" evidence="8">
    <location>
        <begin position="525"/>
        <end position="536"/>
    </location>
</feature>
<feature type="compositionally biased region" description="Basic and acidic residues" evidence="8">
    <location>
        <begin position="506"/>
        <end position="523"/>
    </location>
</feature>
<dbReference type="GO" id="GO:0000077">
    <property type="term" value="P:DNA damage checkpoint signaling"/>
    <property type="evidence" value="ECO:0007669"/>
    <property type="project" value="TreeGrafter"/>
</dbReference>
<evidence type="ECO:0000256" key="1">
    <source>
        <dbReference type="ARBA" id="ARBA00004123"/>
    </source>
</evidence>
<comment type="similarity">
    <text evidence="2">Belongs to the rad17/RAD24 family.</text>
</comment>
<evidence type="ECO:0000256" key="4">
    <source>
        <dbReference type="ARBA" id="ARBA00022763"/>
    </source>
</evidence>
<proteinExistence type="inferred from homology"/>
<dbReference type="RefSeq" id="XP_010701178.1">
    <property type="nucleotide sequence ID" value="XM_010702876.1"/>
</dbReference>
<keyword evidence="9" id="KW-0378">Hydrolase</keyword>
<dbReference type="Gene3D" id="3.40.50.300">
    <property type="entry name" value="P-loop containing nucleotide triphosphate hydrolases"/>
    <property type="match status" value="1"/>
</dbReference>
<gene>
    <name evidence="9" type="ORF">LPMP_301510</name>
</gene>
<feature type="region of interest" description="Disordered" evidence="8">
    <location>
        <begin position="500"/>
        <end position="574"/>
    </location>
</feature>
<reference evidence="9 10" key="1">
    <citation type="journal article" date="2015" name="Sci. Rep.">
        <title>The genome of Leishmania panamensis: insights into genomics of the L. (Viannia) subgenus.</title>
        <authorList>
            <person name="Llanes A."/>
            <person name="Restrepo C.M."/>
            <person name="Vecchio G.D."/>
            <person name="Anguizola F.J."/>
            <person name="Lleonart R."/>
        </authorList>
    </citation>
    <scope>NUCLEOTIDE SEQUENCE [LARGE SCALE GENOMIC DNA]</scope>
    <source>
        <strain evidence="9 10">MHOM/PA/94/PSC-1</strain>
    </source>
</reference>
<dbReference type="Proteomes" id="UP000063063">
    <property type="component" value="Chromosome 30"/>
</dbReference>
<evidence type="ECO:0000256" key="6">
    <source>
        <dbReference type="ARBA" id="ARBA00023242"/>
    </source>
</evidence>
<dbReference type="AlphaFoldDB" id="A0A088RW43"/>
<dbReference type="GO" id="GO:0033314">
    <property type="term" value="P:mitotic DNA replication checkpoint signaling"/>
    <property type="evidence" value="ECO:0007669"/>
    <property type="project" value="TreeGrafter"/>
</dbReference>
<comment type="subcellular location">
    <subcellularLocation>
        <location evidence="1">Nucleus</location>
    </subcellularLocation>
</comment>
<evidence type="ECO:0000313" key="10">
    <source>
        <dbReference type="Proteomes" id="UP000063063"/>
    </source>
</evidence>
<keyword evidence="3" id="KW-0547">Nucleotide-binding</keyword>
<dbReference type="SUPFAM" id="SSF52540">
    <property type="entry name" value="P-loop containing nucleoside triphosphate hydrolases"/>
    <property type="match status" value="1"/>
</dbReference>
<keyword evidence="10" id="KW-1185">Reference proteome</keyword>
<dbReference type="VEuPathDB" id="TriTrypDB:LPAL13_000041900"/>
<evidence type="ECO:0000313" key="9">
    <source>
        <dbReference type="EMBL" id="AIO00378.1"/>
    </source>
</evidence>
<dbReference type="GO" id="GO:0003682">
    <property type="term" value="F:chromatin binding"/>
    <property type="evidence" value="ECO:0007669"/>
    <property type="project" value="TreeGrafter"/>
</dbReference>
<dbReference type="GeneID" id="22577204"/>
<dbReference type="GO" id="GO:0005634">
    <property type="term" value="C:nucleus"/>
    <property type="evidence" value="ECO:0007669"/>
    <property type="project" value="UniProtKB-SubCell"/>
</dbReference>